<dbReference type="Proteomes" id="UP000001116">
    <property type="component" value="Chromosome"/>
</dbReference>
<dbReference type="STRING" id="266940.Krad_3930"/>
<dbReference type="InterPro" id="IPR036390">
    <property type="entry name" value="WH_DNA-bd_sf"/>
</dbReference>
<dbReference type="InterPro" id="IPR039422">
    <property type="entry name" value="MarR/SlyA-like"/>
</dbReference>
<dbReference type="GO" id="GO:0003700">
    <property type="term" value="F:DNA-binding transcription factor activity"/>
    <property type="evidence" value="ECO:0007669"/>
    <property type="project" value="InterPro"/>
</dbReference>
<dbReference type="AlphaFoldDB" id="A6WF04"/>
<evidence type="ECO:0000259" key="1">
    <source>
        <dbReference type="PROSITE" id="PS50995"/>
    </source>
</evidence>
<dbReference type="PANTHER" id="PTHR33164">
    <property type="entry name" value="TRANSCRIPTIONAL REGULATOR, MARR FAMILY"/>
    <property type="match status" value="1"/>
</dbReference>
<sequence>MGSVELFRIRRKYPGVVDRGGLSEQQLATYLTLTEVGNLLQQAVTEQLRADGDLSPVQFQVLAVLGASPTAEFRMTDLADRIVYSRSGFSYQAGQLEKRGLIERRPSPHDERSTVVSITPAGLDLLGRVMPGHVEVVHGRFFADLPPQDLDALQRVLAPVRDRLRQAPPRSARRRRS</sequence>
<dbReference type="SUPFAM" id="SSF46785">
    <property type="entry name" value="Winged helix' DNA-binding domain"/>
    <property type="match status" value="1"/>
</dbReference>
<dbReference type="InterPro" id="IPR000835">
    <property type="entry name" value="HTH_MarR-typ"/>
</dbReference>
<dbReference type="InterPro" id="IPR036388">
    <property type="entry name" value="WH-like_DNA-bd_sf"/>
</dbReference>
<dbReference type="HOGENOM" id="CLU_083287_2_2_11"/>
<keyword evidence="3" id="KW-1185">Reference proteome</keyword>
<evidence type="ECO:0000313" key="3">
    <source>
        <dbReference type="Proteomes" id="UP000001116"/>
    </source>
</evidence>
<reference evidence="3" key="1">
    <citation type="journal article" date="2008" name="PLoS ONE">
        <title>Survival in nuclear waste, extreme resistance, and potential applications gleaned from the genome sequence of Kineococcus radiotolerans SRS30216.</title>
        <authorList>
            <person name="Bagwell C.E."/>
            <person name="Bhat S."/>
            <person name="Hawkins G.M."/>
            <person name="Smith B.W."/>
            <person name="Biswas T."/>
            <person name="Hoover T.R."/>
            <person name="Saunders E."/>
            <person name="Han C.S."/>
            <person name="Tsodikov O.V."/>
            <person name="Shimkets L.J."/>
        </authorList>
    </citation>
    <scope>NUCLEOTIDE SEQUENCE [LARGE SCALE GENOMIC DNA]</scope>
    <source>
        <strain evidence="3">ATCC BAA-149 / DSM 14245 / SRS30216</strain>
    </source>
</reference>
<dbReference type="KEGG" id="kra:Krad_3930"/>
<dbReference type="EMBL" id="CP000750">
    <property type="protein sequence ID" value="ABS05393.1"/>
    <property type="molecule type" value="Genomic_DNA"/>
</dbReference>
<dbReference type="PANTHER" id="PTHR33164:SF99">
    <property type="entry name" value="MARR FAMILY REGULATORY PROTEIN"/>
    <property type="match status" value="1"/>
</dbReference>
<dbReference type="PROSITE" id="PS50995">
    <property type="entry name" value="HTH_MARR_2"/>
    <property type="match status" value="1"/>
</dbReference>
<dbReference type="SMART" id="SM00347">
    <property type="entry name" value="HTH_MARR"/>
    <property type="match status" value="1"/>
</dbReference>
<name>A6WF04_KINRD</name>
<proteinExistence type="predicted"/>
<protein>
    <submittedName>
        <fullName evidence="2">Transcriptional regulator, MarR family</fullName>
    </submittedName>
</protein>
<dbReference type="GO" id="GO:0006950">
    <property type="term" value="P:response to stress"/>
    <property type="evidence" value="ECO:0007669"/>
    <property type="project" value="TreeGrafter"/>
</dbReference>
<gene>
    <name evidence="2" type="ordered locus">Krad_3930</name>
</gene>
<accession>A6WF04</accession>
<evidence type="ECO:0000313" key="2">
    <source>
        <dbReference type="EMBL" id="ABS05393.1"/>
    </source>
</evidence>
<dbReference type="Pfam" id="PF12802">
    <property type="entry name" value="MarR_2"/>
    <property type="match status" value="1"/>
</dbReference>
<feature type="domain" description="HTH marR-type" evidence="1">
    <location>
        <begin position="26"/>
        <end position="162"/>
    </location>
</feature>
<dbReference type="Gene3D" id="1.10.10.10">
    <property type="entry name" value="Winged helix-like DNA-binding domain superfamily/Winged helix DNA-binding domain"/>
    <property type="match status" value="1"/>
</dbReference>
<dbReference type="eggNOG" id="COG1846">
    <property type="taxonomic scope" value="Bacteria"/>
</dbReference>
<organism evidence="2 3">
    <name type="scientific">Kineococcus radiotolerans (strain ATCC BAA-149 / DSM 14245 / SRS30216)</name>
    <dbReference type="NCBI Taxonomy" id="266940"/>
    <lineage>
        <taxon>Bacteria</taxon>
        <taxon>Bacillati</taxon>
        <taxon>Actinomycetota</taxon>
        <taxon>Actinomycetes</taxon>
        <taxon>Kineosporiales</taxon>
        <taxon>Kineosporiaceae</taxon>
        <taxon>Kineococcus</taxon>
    </lineage>
</organism>